<feature type="transmembrane region" description="Helical" evidence="1">
    <location>
        <begin position="361"/>
        <end position="380"/>
    </location>
</feature>
<keyword evidence="2" id="KW-0808">Transferase</keyword>
<dbReference type="PANTHER" id="PTHR48090">
    <property type="entry name" value="UNDECAPRENYL-PHOSPHATE 4-DEOXY-4-FORMAMIDO-L-ARABINOSE TRANSFERASE-RELATED"/>
    <property type="match status" value="1"/>
</dbReference>
<dbReference type="GO" id="GO:0016740">
    <property type="term" value="F:transferase activity"/>
    <property type="evidence" value="ECO:0007669"/>
    <property type="project" value="UniProtKB-KW"/>
</dbReference>
<gene>
    <name evidence="2" type="ORF">ENR47_12710</name>
</gene>
<feature type="transmembrane region" description="Helical" evidence="1">
    <location>
        <begin position="38"/>
        <end position="62"/>
    </location>
</feature>
<dbReference type="PANTHER" id="PTHR48090:SF6">
    <property type="entry name" value="SLR5056 PROTEIN"/>
    <property type="match status" value="1"/>
</dbReference>
<keyword evidence="1" id="KW-0812">Transmembrane</keyword>
<evidence type="ECO:0000256" key="1">
    <source>
        <dbReference type="SAM" id="Phobius"/>
    </source>
</evidence>
<dbReference type="SUPFAM" id="SSF53448">
    <property type="entry name" value="Nucleotide-diphospho-sugar transferases"/>
    <property type="match status" value="1"/>
</dbReference>
<reference evidence="2" key="1">
    <citation type="journal article" date="2020" name="mSystems">
        <title>Genome- and Community-Level Interaction Insights into Carbon Utilization and Element Cycling Functions of Hydrothermarchaeota in Hydrothermal Sediment.</title>
        <authorList>
            <person name="Zhou Z."/>
            <person name="Liu Y."/>
            <person name="Xu W."/>
            <person name="Pan J."/>
            <person name="Luo Z.H."/>
            <person name="Li M."/>
        </authorList>
    </citation>
    <scope>NUCLEOTIDE SEQUENCE [LARGE SCALE GENOMIC DNA]</scope>
    <source>
        <strain evidence="2">SpSt-402</strain>
    </source>
</reference>
<proteinExistence type="predicted"/>
<dbReference type="Gene3D" id="3.90.550.10">
    <property type="entry name" value="Spore Coat Polysaccharide Biosynthesis Protein SpsA, Chain A"/>
    <property type="match status" value="1"/>
</dbReference>
<protein>
    <submittedName>
        <fullName evidence="2">Glycosyltransferase</fullName>
    </submittedName>
</protein>
<sequence>MSGFKEVSDGNVLSPLLTSKGTLTLTPAELSLLVANSILIVSAVLLLIPISMLFVECVAALLPTRSRLKLPGNRPNIAVLIPAHNEEVGIGLTVAPLLEQLTSRDRLIVVADNCSDNTASIARGLGATVIERQDTERRGKGYALDFGVRFMADNPPDVVVIVDADCRVTPGSIERLAQLSTARNRPVQATYLFEQSASPSAKNAVSTLAIIVKNWVRLAGLNNLGMPCLLTGTGMAMPWEIIRKAPLASGNIVEDMNLGMDLAIAGHSPIFCPEARVTSVLPQKEQAAKSQRTRWEHGHLQTIKTQVPRLLKAALQTLRLDLLVLALDLLIPPLSLLVMLWLGATIASLVSLWFGTSPVPTILLGIGGILLVSAILFAWAKFARSYLPAKTLIAIPLYVLWKIPVYFAFLFKPQKAWVRTERDVPSDLP</sequence>
<name>A0A832H536_9CYAN</name>
<keyword evidence="1" id="KW-1133">Transmembrane helix</keyword>
<dbReference type="AlphaFoldDB" id="A0A832H536"/>
<comment type="caution">
    <text evidence="2">The sequence shown here is derived from an EMBL/GenBank/DDBJ whole genome shotgun (WGS) entry which is preliminary data.</text>
</comment>
<dbReference type="InterPro" id="IPR050256">
    <property type="entry name" value="Glycosyltransferase_2"/>
</dbReference>
<dbReference type="InterPro" id="IPR029044">
    <property type="entry name" value="Nucleotide-diphossugar_trans"/>
</dbReference>
<dbReference type="CDD" id="cd06438">
    <property type="entry name" value="EpsO_like"/>
    <property type="match status" value="1"/>
</dbReference>
<organism evidence="2">
    <name type="scientific">Oscillatoriales cyanobacterium SpSt-402</name>
    <dbReference type="NCBI Taxonomy" id="2282168"/>
    <lineage>
        <taxon>Bacteria</taxon>
        <taxon>Bacillati</taxon>
        <taxon>Cyanobacteriota</taxon>
        <taxon>Cyanophyceae</taxon>
        <taxon>Oscillatoriophycideae</taxon>
        <taxon>Oscillatoriales</taxon>
    </lineage>
</organism>
<evidence type="ECO:0000313" key="2">
    <source>
        <dbReference type="EMBL" id="HGW95122.1"/>
    </source>
</evidence>
<keyword evidence="1" id="KW-0472">Membrane</keyword>
<feature type="transmembrane region" description="Helical" evidence="1">
    <location>
        <begin position="392"/>
        <end position="411"/>
    </location>
</feature>
<dbReference type="Pfam" id="PF13641">
    <property type="entry name" value="Glyco_tranf_2_3"/>
    <property type="match status" value="1"/>
</dbReference>
<feature type="transmembrane region" description="Helical" evidence="1">
    <location>
        <begin position="322"/>
        <end position="355"/>
    </location>
</feature>
<accession>A0A832H536</accession>
<dbReference type="EMBL" id="DSRD01000791">
    <property type="protein sequence ID" value="HGW95122.1"/>
    <property type="molecule type" value="Genomic_DNA"/>
</dbReference>